<feature type="transmembrane region" description="Helical" evidence="8">
    <location>
        <begin position="277"/>
        <end position="300"/>
    </location>
</feature>
<evidence type="ECO:0000256" key="6">
    <source>
        <dbReference type="ARBA" id="ARBA00022989"/>
    </source>
</evidence>
<evidence type="ECO:0000256" key="4">
    <source>
        <dbReference type="ARBA" id="ARBA00022544"/>
    </source>
</evidence>
<dbReference type="EMBL" id="RHHQ01000027">
    <property type="protein sequence ID" value="RNB79722.1"/>
    <property type="molecule type" value="Genomic_DNA"/>
</dbReference>
<evidence type="ECO:0000313" key="9">
    <source>
        <dbReference type="EMBL" id="RNB79722.1"/>
    </source>
</evidence>
<dbReference type="Pfam" id="PF03845">
    <property type="entry name" value="Spore_permease"/>
    <property type="match status" value="1"/>
</dbReference>
<dbReference type="GO" id="GO:0009847">
    <property type="term" value="P:spore germination"/>
    <property type="evidence" value="ECO:0007669"/>
    <property type="project" value="InterPro"/>
</dbReference>
<proteinExistence type="inferred from homology"/>
<evidence type="ECO:0000313" key="10">
    <source>
        <dbReference type="Proteomes" id="UP000271031"/>
    </source>
</evidence>
<dbReference type="Proteomes" id="UP000271031">
    <property type="component" value="Unassembled WGS sequence"/>
</dbReference>
<keyword evidence="3" id="KW-0813">Transport</keyword>
<dbReference type="NCBIfam" id="TIGR00912">
    <property type="entry name" value="2A0309"/>
    <property type="match status" value="1"/>
</dbReference>
<dbReference type="GO" id="GO:0016020">
    <property type="term" value="C:membrane"/>
    <property type="evidence" value="ECO:0007669"/>
    <property type="project" value="UniProtKB-SubCell"/>
</dbReference>
<keyword evidence="10" id="KW-1185">Reference proteome</keyword>
<evidence type="ECO:0000256" key="3">
    <source>
        <dbReference type="ARBA" id="ARBA00022448"/>
    </source>
</evidence>
<dbReference type="Gene3D" id="1.20.1740.10">
    <property type="entry name" value="Amino acid/polyamine transporter I"/>
    <property type="match status" value="1"/>
</dbReference>
<dbReference type="AlphaFoldDB" id="A0A3M8CV69"/>
<feature type="transmembrane region" description="Helical" evidence="8">
    <location>
        <begin position="223"/>
        <end position="247"/>
    </location>
</feature>
<name>A0A3M8CV69_9BACL</name>
<feature type="transmembrane region" description="Helical" evidence="8">
    <location>
        <begin position="44"/>
        <end position="62"/>
    </location>
</feature>
<dbReference type="PANTHER" id="PTHR34975:SF2">
    <property type="entry name" value="SPORE GERMINATION PROTEIN A2"/>
    <property type="match status" value="1"/>
</dbReference>
<feature type="transmembrane region" description="Helical" evidence="8">
    <location>
        <begin position="122"/>
        <end position="141"/>
    </location>
</feature>
<comment type="caution">
    <text evidence="9">The sequence shown here is derived from an EMBL/GenBank/DDBJ whole genome shotgun (WGS) entry which is preliminary data.</text>
</comment>
<feature type="transmembrane region" description="Helical" evidence="8">
    <location>
        <begin position="312"/>
        <end position="328"/>
    </location>
</feature>
<evidence type="ECO:0000256" key="2">
    <source>
        <dbReference type="ARBA" id="ARBA00007998"/>
    </source>
</evidence>
<feature type="transmembrane region" description="Helical" evidence="8">
    <location>
        <begin position="82"/>
        <end position="102"/>
    </location>
</feature>
<evidence type="ECO:0000256" key="8">
    <source>
        <dbReference type="SAM" id="Phobius"/>
    </source>
</evidence>
<feature type="transmembrane region" description="Helical" evidence="8">
    <location>
        <begin position="153"/>
        <end position="171"/>
    </location>
</feature>
<sequence length="376" mass="41887">MNQTSKGTYIMSPSQVMSMITSTTIGVGVLTLPRTVTQSAHQAGWISVFVGGLLSMAVLWLIVKVGQKYPHATRIHSGPNTLLAKVIAMPSAVVFIMFWILTTAGTARTFGEVVVTAVLVKTPLEVIVWSMLIAGFILVMYDIEVMVRVHETLLPILVIPLLVIAILAFQSAEFIRLMPLFSFDWKGLFIGVMASSFAYQGYEHAGLYLEHINFRHKESRRAAILGLIYPMMTYVLIVIAGIASFGYEELQRLMWPTLELVKTTEVPGLILERLESAFLGVWVAAVFTTVGSGFFSSCYALKKLMNIRSHRYIAIGLLPVLYFLAMWPDNVHQLFQYLKWVALLGMILNLLTPVILWVLGMVQQERAVSQQGDGQP</sequence>
<dbReference type="OrthoDB" id="2716906at2"/>
<reference evidence="9 10" key="1">
    <citation type="submission" date="2018-10" db="EMBL/GenBank/DDBJ databases">
        <title>Phylogenomics of Brevibacillus.</title>
        <authorList>
            <person name="Dunlap C."/>
        </authorList>
    </citation>
    <scope>NUCLEOTIDE SEQUENCE [LARGE SCALE GENOMIC DNA]</scope>
    <source>
        <strain evidence="9 10">JCM 15716</strain>
    </source>
</reference>
<keyword evidence="6 8" id="KW-1133">Transmembrane helix</keyword>
<comment type="similarity">
    <text evidence="2">Belongs to the amino acid-polyamine-organocation (APC) superfamily. Spore germination protein (SGP) (TC 2.A.3.9) family.</text>
</comment>
<dbReference type="InterPro" id="IPR004761">
    <property type="entry name" value="Spore_GerAB"/>
</dbReference>
<comment type="subcellular location">
    <subcellularLocation>
        <location evidence="1">Membrane</location>
        <topology evidence="1">Multi-pass membrane protein</topology>
    </subcellularLocation>
</comment>
<feature type="transmembrane region" description="Helical" evidence="8">
    <location>
        <begin position="340"/>
        <end position="362"/>
    </location>
</feature>
<organism evidence="9 10">
    <name type="scientific">Brevibacillus fluminis</name>
    <dbReference type="NCBI Taxonomy" id="511487"/>
    <lineage>
        <taxon>Bacteria</taxon>
        <taxon>Bacillati</taxon>
        <taxon>Bacillota</taxon>
        <taxon>Bacilli</taxon>
        <taxon>Bacillales</taxon>
        <taxon>Paenibacillaceae</taxon>
        <taxon>Brevibacillus</taxon>
    </lineage>
</organism>
<evidence type="ECO:0000256" key="7">
    <source>
        <dbReference type="ARBA" id="ARBA00023136"/>
    </source>
</evidence>
<accession>A0A3M8CV69</accession>
<evidence type="ECO:0000256" key="1">
    <source>
        <dbReference type="ARBA" id="ARBA00004141"/>
    </source>
</evidence>
<evidence type="ECO:0000256" key="5">
    <source>
        <dbReference type="ARBA" id="ARBA00022692"/>
    </source>
</evidence>
<protein>
    <submittedName>
        <fullName evidence="9">Spore gernimation protein</fullName>
    </submittedName>
</protein>
<gene>
    <name evidence="9" type="ORF">EDM56_28310</name>
</gene>
<feature type="transmembrane region" description="Helical" evidence="8">
    <location>
        <begin position="183"/>
        <end position="202"/>
    </location>
</feature>
<keyword evidence="5 8" id="KW-0812">Transmembrane</keyword>
<keyword evidence="7 8" id="KW-0472">Membrane</keyword>
<dbReference type="RefSeq" id="WP_122921299.1">
    <property type="nucleotide sequence ID" value="NZ_RHHQ01000027.1"/>
</dbReference>
<keyword evidence="4" id="KW-0309">Germination</keyword>
<dbReference type="PANTHER" id="PTHR34975">
    <property type="entry name" value="SPORE GERMINATION PROTEIN A2"/>
    <property type="match status" value="1"/>
</dbReference>
<feature type="transmembrane region" description="Helical" evidence="8">
    <location>
        <begin position="12"/>
        <end position="32"/>
    </location>
</feature>